<evidence type="ECO:0000313" key="4">
    <source>
        <dbReference type="Proteomes" id="UP000008984"/>
    </source>
</evidence>
<dbReference type="Proteomes" id="UP000008984">
    <property type="component" value="Unassembled WGS sequence"/>
</dbReference>
<sequence length="764" mass="86593">MGTTTSGCCFPLRGSQAPTGPEVQLCENCKRLVLTEKEVIHMARTGMWEIEGYEMTDSSPDFPKLKESAENGCDFCLFLRNTLLSPEVDFDADEIPRIRKTYRDAGHQLLFHRAGYRMSIYDEGKLWLSFEIWIVHDATGDMELLPSLSLQDPPKPRVAPSQNALQSTTNLFLRQAIERCDAYHDKCKVGRDPAFLPTRLVDVRDENAVRLVEGFTIVGGDDASSSSAPKYAALSYCWGPRAHADQQLKTTDENIGQHLFEIPMKGMPAVLKDAIRATRELGIPFIWIDCLCIIQGNLQDWEKEAGSMHKVYGSAYITLCPTMSKSCLNGFLFRDPPSIVFPYHSLNGQPAGMYRIRFTRSWIWKMYLTVPHHPFAVDLISGSWVRRGWTFQEAALSSRMVLFGASATHFHCRTSRVTEGEDTETSVSLDDLGLFPLLPSTLSGDKLDEAWKHIVASYSQRNFTKHTDAIAALAGLAHRFHSLREKDEYCSGMWLSQLHEQLLWRRAMYEGISWGWFFNLLDPELPERVLLHAPSWSWIQRINIDYQYIRDSVLPTEPEDDGSDGHGDMSITPSPGLTDETLRLEWRLPGKSGDESSVVDRFMQFRGQELEITGFVARFPLANADKPLEVDELREADTNLFWKWTISGQYFCHTNWDFLSYTSWDRIDKGEFQHLRMLLLSSGRGKSSGEVSPGNAASSDGNISENGDVEEDDRTAFGLFLFPTIKESENGKFYRVGTWHSFCNGKGGFVRFLQYATVESLVLV</sequence>
<dbReference type="KEGG" id="tre:TRIREDRAFT_112319"/>
<dbReference type="STRING" id="431241.G0RWR4"/>
<dbReference type="GeneID" id="18482534"/>
<proteinExistence type="predicted"/>
<dbReference type="AlphaFoldDB" id="G0RWR4"/>
<evidence type="ECO:0000259" key="2">
    <source>
        <dbReference type="Pfam" id="PF06985"/>
    </source>
</evidence>
<feature type="domain" description="Heterokaryon incompatibility" evidence="2">
    <location>
        <begin position="231"/>
        <end position="393"/>
    </location>
</feature>
<feature type="compositionally biased region" description="Polar residues" evidence="1">
    <location>
        <begin position="695"/>
        <end position="705"/>
    </location>
</feature>
<evidence type="ECO:0000313" key="3">
    <source>
        <dbReference type="EMBL" id="EGR44415.1"/>
    </source>
</evidence>
<keyword evidence="4" id="KW-1185">Reference proteome</keyword>
<feature type="region of interest" description="Disordered" evidence="1">
    <location>
        <begin position="684"/>
        <end position="709"/>
    </location>
</feature>
<gene>
    <name evidence="3" type="ORF">TRIREDRAFT_112319</name>
</gene>
<organism evidence="4">
    <name type="scientific">Hypocrea jecorina (strain QM6a)</name>
    <name type="common">Trichoderma reesei</name>
    <dbReference type="NCBI Taxonomy" id="431241"/>
    <lineage>
        <taxon>Eukaryota</taxon>
        <taxon>Fungi</taxon>
        <taxon>Dikarya</taxon>
        <taxon>Ascomycota</taxon>
        <taxon>Pezizomycotina</taxon>
        <taxon>Sordariomycetes</taxon>
        <taxon>Hypocreomycetidae</taxon>
        <taxon>Hypocreales</taxon>
        <taxon>Hypocreaceae</taxon>
        <taxon>Trichoderma</taxon>
    </lineage>
</organism>
<dbReference type="HOGENOM" id="CLU_002639_9_0_1"/>
<dbReference type="Pfam" id="PF06985">
    <property type="entry name" value="HET"/>
    <property type="match status" value="1"/>
</dbReference>
<feature type="region of interest" description="Disordered" evidence="1">
    <location>
        <begin position="556"/>
        <end position="577"/>
    </location>
</feature>
<dbReference type="VEuPathDB" id="FungiDB:TRIREDRAFT_112319"/>
<dbReference type="InterPro" id="IPR010730">
    <property type="entry name" value="HET"/>
</dbReference>
<dbReference type="eggNOG" id="ENOG502RV3D">
    <property type="taxonomic scope" value="Eukaryota"/>
</dbReference>
<dbReference type="PANTHER" id="PTHR33112">
    <property type="entry name" value="DOMAIN PROTEIN, PUTATIVE-RELATED"/>
    <property type="match status" value="1"/>
</dbReference>
<dbReference type="OrthoDB" id="2958217at2759"/>
<evidence type="ECO:0000256" key="1">
    <source>
        <dbReference type="SAM" id="MobiDB-lite"/>
    </source>
</evidence>
<name>G0RWR4_HYPJQ</name>
<dbReference type="EMBL" id="GL985091">
    <property type="protein sequence ID" value="EGR44415.1"/>
    <property type="molecule type" value="Genomic_DNA"/>
</dbReference>
<accession>G0RWR4</accession>
<reference evidence="3 4" key="1">
    <citation type="journal article" date="2008" name="Nat. Biotechnol.">
        <title>Genome sequencing and analysis of the biomass-degrading fungus Trichoderma reesei (syn. Hypocrea jecorina).</title>
        <authorList>
            <person name="Martinez D."/>
            <person name="Berka R.M."/>
            <person name="Henrissat B."/>
            <person name="Saloheimo M."/>
            <person name="Arvas M."/>
            <person name="Baker S.E."/>
            <person name="Chapman J."/>
            <person name="Chertkov O."/>
            <person name="Coutinho P.M."/>
            <person name="Cullen D."/>
            <person name="Danchin E.G."/>
            <person name="Grigoriev I.V."/>
            <person name="Harris P."/>
            <person name="Jackson M."/>
            <person name="Kubicek C.P."/>
            <person name="Han C.S."/>
            <person name="Ho I."/>
            <person name="Larrondo L.F."/>
            <person name="de Leon A.L."/>
            <person name="Magnuson J.K."/>
            <person name="Merino S."/>
            <person name="Misra M."/>
            <person name="Nelson B."/>
            <person name="Putnam N."/>
            <person name="Robbertse B."/>
            <person name="Salamov A.A."/>
            <person name="Schmoll M."/>
            <person name="Terry A."/>
            <person name="Thayer N."/>
            <person name="Westerholm-Parvinen A."/>
            <person name="Schoch C.L."/>
            <person name="Yao J."/>
            <person name="Barabote R."/>
            <person name="Nelson M.A."/>
            <person name="Detter C."/>
            <person name="Bruce D."/>
            <person name="Kuske C.R."/>
            <person name="Xie G."/>
            <person name="Richardson P."/>
            <person name="Rokhsar D.S."/>
            <person name="Lucas S.M."/>
            <person name="Rubin E.M."/>
            <person name="Dunn-Coleman N."/>
            <person name="Ward M."/>
            <person name="Brettin T.S."/>
        </authorList>
    </citation>
    <scope>NUCLEOTIDE SEQUENCE [LARGE SCALE GENOMIC DNA]</scope>
    <source>
        <strain evidence="3 4">QM6a</strain>
    </source>
</reference>
<protein>
    <submittedName>
        <fullName evidence="3">Predicted protein</fullName>
    </submittedName>
</protein>
<dbReference type="RefSeq" id="XP_006969682.1">
    <property type="nucleotide sequence ID" value="XM_006969620.1"/>
</dbReference>
<dbReference type="PANTHER" id="PTHR33112:SF16">
    <property type="entry name" value="HETEROKARYON INCOMPATIBILITY DOMAIN-CONTAINING PROTEIN"/>
    <property type="match status" value="1"/>
</dbReference>